<dbReference type="GO" id="GO:0102559">
    <property type="term" value="F:peptide chain release factor N(5)-glutamine methyltransferase activity"/>
    <property type="evidence" value="ECO:0007669"/>
    <property type="project" value="UniProtKB-EC"/>
</dbReference>
<sequence>MAGSLALSPREARLEARVLAAAVLAVEPVWLLAHDTDALETGQIDRLDAALARRLAGEPVAYIVGEREFYGRPFRVGPATLIPRPETEHLVEAALARGGAGARVLDIGTGSGCIAITLKLERPDWQVTAIDLSAEALAVARDNAERLGAELEWLASDLFAALPGRAFDLIVSNPPYIPAADPHLDRGDVRFEPRVALASGPDGLATIRAIVAEAPAQLAAGGWLLLEHGYDQGDAVPALLRGAGYTEVFLERDLAGLARVSGGRSQRRI</sequence>
<dbReference type="Pfam" id="PF17827">
    <property type="entry name" value="PrmC_N"/>
    <property type="match status" value="1"/>
</dbReference>
<comment type="caution">
    <text evidence="5">Lacks conserved residue(s) required for the propagation of feature annotation.</text>
</comment>
<feature type="binding site" evidence="5">
    <location>
        <begin position="108"/>
        <end position="112"/>
    </location>
    <ligand>
        <name>S-adenosyl-L-methionine</name>
        <dbReference type="ChEBI" id="CHEBI:59789"/>
    </ligand>
</feature>
<dbReference type="Proteomes" id="UP000295443">
    <property type="component" value="Unassembled WGS sequence"/>
</dbReference>
<evidence type="ECO:0000256" key="1">
    <source>
        <dbReference type="ARBA" id="ARBA00022603"/>
    </source>
</evidence>
<protein>
    <recommendedName>
        <fullName evidence="5">Release factor glutamine methyltransferase</fullName>
        <shortName evidence="5">RF MTase</shortName>
        <ecNumber evidence="5">2.1.1.297</ecNumber>
    </recommendedName>
    <alternativeName>
        <fullName evidence="5">N5-glutamine methyltransferase PrmC</fullName>
    </alternativeName>
    <alternativeName>
        <fullName evidence="5">Protein-(glutamine-N5) MTase PrmC</fullName>
    </alternativeName>
    <alternativeName>
        <fullName evidence="5">Protein-glutamine N-methyltransferase PrmC</fullName>
    </alternativeName>
</protein>
<dbReference type="HAMAP" id="MF_02126">
    <property type="entry name" value="RF_methyltr_PrmC"/>
    <property type="match status" value="1"/>
</dbReference>
<feature type="domain" description="Release factor glutamine methyltransferase N-terminal" evidence="7">
    <location>
        <begin position="11"/>
        <end position="65"/>
    </location>
</feature>
<dbReference type="InterPro" id="IPR029063">
    <property type="entry name" value="SAM-dependent_MTases_sf"/>
</dbReference>
<dbReference type="GO" id="GO:0003676">
    <property type="term" value="F:nucleic acid binding"/>
    <property type="evidence" value="ECO:0007669"/>
    <property type="project" value="InterPro"/>
</dbReference>
<keyword evidence="9" id="KW-1185">Reference proteome</keyword>
<accession>A0A4R1BCQ2</accession>
<evidence type="ECO:0000313" key="9">
    <source>
        <dbReference type="Proteomes" id="UP000295443"/>
    </source>
</evidence>
<comment type="similarity">
    <text evidence="5">Belongs to the protein N5-glutamine methyltransferase family. PrmC subfamily.</text>
</comment>
<comment type="caution">
    <text evidence="8">The sequence shown here is derived from an EMBL/GenBank/DDBJ whole genome shotgun (WGS) entry which is preliminary data.</text>
</comment>
<feature type="binding site" evidence="5">
    <location>
        <begin position="173"/>
        <end position="176"/>
    </location>
    <ligand>
        <name>substrate</name>
    </ligand>
</feature>
<dbReference type="InterPro" id="IPR050320">
    <property type="entry name" value="N5-glutamine_MTase"/>
</dbReference>
<evidence type="ECO:0000256" key="4">
    <source>
        <dbReference type="ARBA" id="ARBA00048391"/>
    </source>
</evidence>
<dbReference type="PROSITE" id="PS00092">
    <property type="entry name" value="N6_MTASE"/>
    <property type="match status" value="1"/>
</dbReference>
<dbReference type="Gene3D" id="3.40.50.150">
    <property type="entry name" value="Vaccinia Virus protein VP39"/>
    <property type="match status" value="1"/>
</dbReference>
<dbReference type="InterPro" id="IPR040758">
    <property type="entry name" value="PrmC_N"/>
</dbReference>
<dbReference type="CDD" id="cd02440">
    <property type="entry name" value="AdoMet_MTases"/>
    <property type="match status" value="1"/>
</dbReference>
<dbReference type="SUPFAM" id="SSF53335">
    <property type="entry name" value="S-adenosyl-L-methionine-dependent methyltransferases"/>
    <property type="match status" value="1"/>
</dbReference>
<dbReference type="GO" id="GO:0032259">
    <property type="term" value="P:methylation"/>
    <property type="evidence" value="ECO:0007669"/>
    <property type="project" value="UniProtKB-KW"/>
</dbReference>
<dbReference type="AlphaFoldDB" id="A0A4R1BCQ2"/>
<evidence type="ECO:0000256" key="3">
    <source>
        <dbReference type="ARBA" id="ARBA00022691"/>
    </source>
</evidence>
<dbReference type="InterPro" id="IPR004556">
    <property type="entry name" value="HemK-like"/>
</dbReference>
<dbReference type="EMBL" id="SJZB01000033">
    <property type="protein sequence ID" value="TCJ14777.1"/>
    <property type="molecule type" value="Genomic_DNA"/>
</dbReference>
<dbReference type="FunFam" id="3.40.50.150:FF:000053">
    <property type="entry name" value="Release factor glutamine methyltransferase"/>
    <property type="match status" value="1"/>
</dbReference>
<keyword evidence="3 5" id="KW-0949">S-adenosyl-L-methionine</keyword>
<evidence type="ECO:0000259" key="7">
    <source>
        <dbReference type="Pfam" id="PF17827"/>
    </source>
</evidence>
<comment type="catalytic activity">
    <reaction evidence="4 5">
        <text>L-glutaminyl-[peptide chain release factor] + S-adenosyl-L-methionine = N(5)-methyl-L-glutaminyl-[peptide chain release factor] + S-adenosyl-L-homocysteine + H(+)</text>
        <dbReference type="Rhea" id="RHEA:42896"/>
        <dbReference type="Rhea" id="RHEA-COMP:10271"/>
        <dbReference type="Rhea" id="RHEA-COMP:10272"/>
        <dbReference type="ChEBI" id="CHEBI:15378"/>
        <dbReference type="ChEBI" id="CHEBI:30011"/>
        <dbReference type="ChEBI" id="CHEBI:57856"/>
        <dbReference type="ChEBI" id="CHEBI:59789"/>
        <dbReference type="ChEBI" id="CHEBI:61891"/>
        <dbReference type="EC" id="2.1.1.297"/>
    </reaction>
</comment>
<evidence type="ECO:0000256" key="2">
    <source>
        <dbReference type="ARBA" id="ARBA00022679"/>
    </source>
</evidence>
<dbReference type="OrthoDB" id="9800643at2"/>
<dbReference type="InterPro" id="IPR007848">
    <property type="entry name" value="Small_mtfrase_dom"/>
</dbReference>
<dbReference type="InterPro" id="IPR019874">
    <property type="entry name" value="RF_methyltr_PrmC"/>
</dbReference>
<keyword evidence="1 5" id="KW-0489">Methyltransferase</keyword>
<evidence type="ECO:0000313" key="8">
    <source>
        <dbReference type="EMBL" id="TCJ14777.1"/>
    </source>
</evidence>
<dbReference type="PANTHER" id="PTHR18895">
    <property type="entry name" value="HEMK METHYLTRANSFERASE"/>
    <property type="match status" value="1"/>
</dbReference>
<dbReference type="EC" id="2.1.1.297" evidence="5"/>
<name>A0A4R1BCQ2_9PROT</name>
<feature type="binding site" evidence="5">
    <location>
        <position position="173"/>
    </location>
    <ligand>
        <name>S-adenosyl-L-methionine</name>
        <dbReference type="ChEBI" id="CHEBI:59789"/>
    </ligand>
</feature>
<dbReference type="NCBIfam" id="TIGR00536">
    <property type="entry name" value="hemK_fam"/>
    <property type="match status" value="1"/>
</dbReference>
<keyword evidence="2 5" id="KW-0808">Transferase</keyword>
<dbReference type="InterPro" id="IPR002052">
    <property type="entry name" value="DNA_methylase_N6_adenine_CS"/>
</dbReference>
<feature type="binding site" evidence="5">
    <location>
        <position position="131"/>
    </location>
    <ligand>
        <name>S-adenosyl-L-methionine</name>
        <dbReference type="ChEBI" id="CHEBI:59789"/>
    </ligand>
</feature>
<dbReference type="PANTHER" id="PTHR18895:SF74">
    <property type="entry name" value="MTRF1L RELEASE FACTOR GLUTAMINE METHYLTRANSFERASE"/>
    <property type="match status" value="1"/>
</dbReference>
<evidence type="ECO:0000259" key="6">
    <source>
        <dbReference type="Pfam" id="PF05175"/>
    </source>
</evidence>
<dbReference type="Gene3D" id="1.10.8.10">
    <property type="entry name" value="DNA helicase RuvA subunit, C-terminal domain"/>
    <property type="match status" value="1"/>
</dbReference>
<reference evidence="8 9" key="1">
    <citation type="submission" date="2019-03" db="EMBL/GenBank/DDBJ databases">
        <title>Genome sequence of Thiobacillaceae bacterium LSR1, a sulfur-oxidizing bacterium isolated from freshwater sediment.</title>
        <authorList>
            <person name="Li S."/>
        </authorList>
    </citation>
    <scope>NUCLEOTIDE SEQUENCE [LARGE SCALE GENOMIC DNA]</scope>
    <source>
        <strain evidence="8 9">LSR1</strain>
    </source>
</reference>
<organism evidence="8 9">
    <name type="scientific">Parasulfuritortus cantonensis</name>
    <dbReference type="NCBI Taxonomy" id="2528202"/>
    <lineage>
        <taxon>Bacteria</taxon>
        <taxon>Pseudomonadati</taxon>
        <taxon>Pseudomonadota</taxon>
        <taxon>Betaproteobacteria</taxon>
        <taxon>Nitrosomonadales</taxon>
        <taxon>Thiobacillaceae</taxon>
        <taxon>Parasulfuritortus</taxon>
    </lineage>
</organism>
<feature type="domain" description="Methyltransferase small" evidence="6">
    <location>
        <begin position="97"/>
        <end position="176"/>
    </location>
</feature>
<dbReference type="Pfam" id="PF05175">
    <property type="entry name" value="MTS"/>
    <property type="match status" value="1"/>
</dbReference>
<comment type="function">
    <text evidence="5">Methylates the class 1 translation termination release factors RF1/PrfA and RF2/PrfB on the glutamine residue of the universally conserved GGQ motif.</text>
</comment>
<evidence type="ECO:0000256" key="5">
    <source>
        <dbReference type="HAMAP-Rule" id="MF_02126"/>
    </source>
</evidence>
<proteinExistence type="inferred from homology"/>
<dbReference type="NCBIfam" id="TIGR03534">
    <property type="entry name" value="RF_mod_PrmC"/>
    <property type="match status" value="1"/>
</dbReference>
<gene>
    <name evidence="5 8" type="primary">prmC</name>
    <name evidence="8" type="ORF">EZJ19_08965</name>
</gene>